<protein>
    <recommendedName>
        <fullName evidence="7">Zn(2)-C6 fungal-type domain-containing protein</fullName>
    </recommendedName>
</protein>
<keyword evidence="1" id="KW-0479">Metal-binding</keyword>
<dbReference type="SMART" id="SM00066">
    <property type="entry name" value="GAL4"/>
    <property type="match status" value="1"/>
</dbReference>
<dbReference type="CDD" id="cd00067">
    <property type="entry name" value="GAL4"/>
    <property type="match status" value="1"/>
</dbReference>
<dbReference type="OrthoDB" id="2351791at2759"/>
<dbReference type="Pfam" id="PF00172">
    <property type="entry name" value="Zn_clus"/>
    <property type="match status" value="1"/>
</dbReference>
<comment type="caution">
    <text evidence="8">The sequence shown here is derived from an EMBL/GenBank/DDBJ whole genome shotgun (WGS) entry which is preliminary data.</text>
</comment>
<evidence type="ECO:0000256" key="5">
    <source>
        <dbReference type="SAM" id="MobiDB-lite"/>
    </source>
</evidence>
<keyword evidence="9" id="KW-1185">Reference proteome</keyword>
<dbReference type="GO" id="GO:0000978">
    <property type="term" value="F:RNA polymerase II cis-regulatory region sequence-specific DNA binding"/>
    <property type="evidence" value="ECO:0007669"/>
    <property type="project" value="TreeGrafter"/>
</dbReference>
<dbReference type="GO" id="GO:0008270">
    <property type="term" value="F:zinc ion binding"/>
    <property type="evidence" value="ECO:0007669"/>
    <property type="project" value="InterPro"/>
</dbReference>
<organism evidence="8 9">
    <name type="scientific">Salinomyces thailandicus</name>
    <dbReference type="NCBI Taxonomy" id="706561"/>
    <lineage>
        <taxon>Eukaryota</taxon>
        <taxon>Fungi</taxon>
        <taxon>Dikarya</taxon>
        <taxon>Ascomycota</taxon>
        <taxon>Pezizomycotina</taxon>
        <taxon>Dothideomycetes</taxon>
        <taxon>Dothideomycetidae</taxon>
        <taxon>Mycosphaerellales</taxon>
        <taxon>Teratosphaeriaceae</taxon>
        <taxon>Salinomyces</taxon>
    </lineage>
</organism>
<evidence type="ECO:0000256" key="3">
    <source>
        <dbReference type="ARBA" id="ARBA00023163"/>
    </source>
</evidence>
<dbReference type="GO" id="GO:0000435">
    <property type="term" value="P:positive regulation of transcription from RNA polymerase II promoter by galactose"/>
    <property type="evidence" value="ECO:0007669"/>
    <property type="project" value="TreeGrafter"/>
</dbReference>
<dbReference type="GO" id="GO:0005634">
    <property type="term" value="C:nucleus"/>
    <property type="evidence" value="ECO:0007669"/>
    <property type="project" value="TreeGrafter"/>
</dbReference>
<dbReference type="Proteomes" id="UP000308549">
    <property type="component" value="Unassembled WGS sequence"/>
</dbReference>
<dbReference type="PROSITE" id="PS50048">
    <property type="entry name" value="ZN2_CY6_FUNGAL_2"/>
    <property type="match status" value="1"/>
</dbReference>
<evidence type="ECO:0000313" key="9">
    <source>
        <dbReference type="Proteomes" id="UP000308549"/>
    </source>
</evidence>
<dbReference type="InterPro" id="IPR007219">
    <property type="entry name" value="XnlR_reg_dom"/>
</dbReference>
<dbReference type="GO" id="GO:0006351">
    <property type="term" value="P:DNA-templated transcription"/>
    <property type="evidence" value="ECO:0007669"/>
    <property type="project" value="InterPro"/>
</dbReference>
<feature type="domain" description="Zn(2)-C6 fungal-type" evidence="7">
    <location>
        <begin position="22"/>
        <end position="53"/>
    </location>
</feature>
<evidence type="ECO:0000256" key="2">
    <source>
        <dbReference type="ARBA" id="ARBA00023015"/>
    </source>
</evidence>
<feature type="transmembrane region" description="Helical" evidence="6">
    <location>
        <begin position="521"/>
        <end position="540"/>
    </location>
</feature>
<reference evidence="8 9" key="1">
    <citation type="submission" date="2017-03" db="EMBL/GenBank/DDBJ databases">
        <title>Genomes of endolithic fungi from Antarctica.</title>
        <authorList>
            <person name="Coleine C."/>
            <person name="Masonjones S."/>
            <person name="Stajich J.E."/>
        </authorList>
    </citation>
    <scope>NUCLEOTIDE SEQUENCE [LARGE SCALE GENOMIC DNA]</scope>
    <source>
        <strain evidence="8 9">CCFEE 6315</strain>
    </source>
</reference>
<proteinExistence type="predicted"/>
<dbReference type="InterPro" id="IPR001138">
    <property type="entry name" value="Zn2Cys6_DnaBD"/>
</dbReference>
<feature type="compositionally biased region" description="Polar residues" evidence="5">
    <location>
        <begin position="81"/>
        <end position="105"/>
    </location>
</feature>
<dbReference type="PANTHER" id="PTHR47424">
    <property type="entry name" value="REGULATORY PROTEIN GAL4"/>
    <property type="match status" value="1"/>
</dbReference>
<evidence type="ECO:0000313" key="8">
    <source>
        <dbReference type="EMBL" id="TKA26810.1"/>
    </source>
</evidence>
<feature type="region of interest" description="Disordered" evidence="5">
    <location>
        <begin position="53"/>
        <end position="117"/>
    </location>
</feature>
<keyword evidence="6" id="KW-0472">Membrane</keyword>
<evidence type="ECO:0000259" key="7">
    <source>
        <dbReference type="PROSITE" id="PS50048"/>
    </source>
</evidence>
<dbReference type="InterPro" id="IPR036864">
    <property type="entry name" value="Zn2-C6_fun-type_DNA-bd_sf"/>
</dbReference>
<evidence type="ECO:0000256" key="4">
    <source>
        <dbReference type="ARBA" id="ARBA00023242"/>
    </source>
</evidence>
<dbReference type="Gene3D" id="4.10.240.10">
    <property type="entry name" value="Zn(2)-C6 fungal-type DNA-binding domain"/>
    <property type="match status" value="1"/>
</dbReference>
<keyword evidence="6" id="KW-1133">Transmembrane helix</keyword>
<feature type="region of interest" description="Disordered" evidence="5">
    <location>
        <begin position="624"/>
        <end position="643"/>
    </location>
</feature>
<keyword evidence="4" id="KW-0539">Nucleus</keyword>
<accession>A0A4U0TWM5</accession>
<keyword evidence="6" id="KW-0812">Transmembrane</keyword>
<gene>
    <name evidence="8" type="ORF">B0A50_04256</name>
</gene>
<keyword evidence="2" id="KW-0805">Transcription regulation</keyword>
<dbReference type="SMART" id="SM00906">
    <property type="entry name" value="Fungal_trans"/>
    <property type="match status" value="1"/>
</dbReference>
<feature type="compositionally biased region" description="Basic residues" evidence="5">
    <location>
        <begin position="55"/>
        <end position="65"/>
    </location>
</feature>
<dbReference type="PANTHER" id="PTHR47424:SF9">
    <property type="entry name" value="TAH-2"/>
    <property type="match status" value="1"/>
</dbReference>
<dbReference type="GO" id="GO:0000981">
    <property type="term" value="F:DNA-binding transcription factor activity, RNA polymerase II-specific"/>
    <property type="evidence" value="ECO:0007669"/>
    <property type="project" value="InterPro"/>
</dbReference>
<dbReference type="Pfam" id="PF04082">
    <property type="entry name" value="Fungal_trans"/>
    <property type="match status" value="1"/>
</dbReference>
<dbReference type="PROSITE" id="PS00463">
    <property type="entry name" value="ZN2_CY6_FUNGAL_1"/>
    <property type="match status" value="1"/>
</dbReference>
<evidence type="ECO:0000256" key="1">
    <source>
        <dbReference type="ARBA" id="ARBA00022723"/>
    </source>
</evidence>
<sequence length="713" mass="78469">MQAASERPHPHLQYARSRIGNACDSCKARKVKCDGKAPCGYCVRRRVADTCHYSPQKRRNAHAHLPRPPPSTPGHADRARTSVSSPNREDQTQASVVEQATGSQQPPDPSNEEETDVPREARLLKDAQGKLVFIGDCAPLSFYQSVRQLVTTRVDPNAFAAQTSQHSVLENASRRTQRWYSGSFAPRIEQHTIVKYVKQYIDITAGLVDLFERNKLPDDVVIWARSGRCGDPSSIVNYLLLAIGAQDHDPDAAQSYFDYARDQALLDLSGDSGLSTVQAFVLITLYMLRSCQINGAFLFFGFAVRAAFSIGVHRTEINARFGSESGRQRDRLWISLRILDLYLSASMGRPPATSDVDCTVAYYAIDGSGGEITDLLNASIQIMLISEAVIVEVYSRRKISLAVTEGISGQLKGWSSRWLQQLKNLLDLNQGTQHDNATIAGACQVLASYYYSVILVARPFLVYELCRRLSGDSPAKQHDNALHPTGRSKLADACIDAAIMMVDTTTSLIAADVLPQRMPFLVSWLFASSLVIGLGALGGFGRILEKYASHSIDALEHFAKNDAHAMQYSLIAKSLLKAAVRHLEEKETPERLHRTASSGKLFGLVPEGPMNPAFLSTPIARPEESLRTEQRHGHQPVQPSGGAVSLEGHVTNDAADNNGTTNDFFQTWSEMPDFSMFDGLLEGGNDYGNEDWSALNLFPLLEDGGHIDLAHHF</sequence>
<keyword evidence="3" id="KW-0804">Transcription</keyword>
<name>A0A4U0TWM5_9PEZI</name>
<dbReference type="AlphaFoldDB" id="A0A4U0TWM5"/>
<evidence type="ECO:0000256" key="6">
    <source>
        <dbReference type="SAM" id="Phobius"/>
    </source>
</evidence>
<dbReference type="EMBL" id="NAJL01000026">
    <property type="protein sequence ID" value="TKA26810.1"/>
    <property type="molecule type" value="Genomic_DNA"/>
</dbReference>
<dbReference type="InterPro" id="IPR051127">
    <property type="entry name" value="Fungal_SecMet_Regulators"/>
</dbReference>
<dbReference type="CDD" id="cd12148">
    <property type="entry name" value="fungal_TF_MHR"/>
    <property type="match status" value="1"/>
</dbReference>
<dbReference type="SUPFAM" id="SSF57701">
    <property type="entry name" value="Zn2/Cys6 DNA-binding domain"/>
    <property type="match status" value="1"/>
</dbReference>